<evidence type="ECO:0000256" key="1">
    <source>
        <dbReference type="ARBA" id="ARBA00004141"/>
    </source>
</evidence>
<keyword evidence="4 5" id="KW-0472">Membrane</keyword>
<comment type="caution">
    <text evidence="7">The sequence shown here is derived from an EMBL/GenBank/DDBJ whole genome shotgun (WGS) entry which is preliminary data.</text>
</comment>
<protein>
    <submittedName>
        <fullName evidence="7">Inositol phosphorylceramide synthase</fullName>
    </submittedName>
</protein>
<feature type="transmembrane region" description="Helical" evidence="5">
    <location>
        <begin position="176"/>
        <end position="195"/>
    </location>
</feature>
<proteinExistence type="predicted"/>
<dbReference type="Proteomes" id="UP000322634">
    <property type="component" value="Unassembled WGS sequence"/>
</dbReference>
<feature type="domain" description="Inositolphosphotransferase Aur1/Ipt1" evidence="6">
    <location>
        <begin position="60"/>
        <end position="239"/>
    </location>
</feature>
<dbReference type="OrthoDB" id="5241565at2"/>
<dbReference type="PANTHER" id="PTHR31310">
    <property type="match status" value="1"/>
</dbReference>
<dbReference type="EMBL" id="VSFF01000023">
    <property type="protein sequence ID" value="TYC07391.1"/>
    <property type="molecule type" value="Genomic_DNA"/>
</dbReference>
<keyword evidence="2 5" id="KW-0812">Transmembrane</keyword>
<name>A0A5D0TM82_9ACTN</name>
<sequence length="270" mass="30715">MTSDDDAGAPVGPMPSPRSWATWRHALRHGLILAALWMVYTLGRAVAGRHIGRAFANSDDVWHVERWLRIPSEASLQRWALQWEPGIRAADLYYKYVHLTDFVIICAWLLLWHPERFGWFRRVIVLITGLELVGHFVYPLAPPRMRPDLGMTDTAQVFGHAVYGGSYENHGLFNQYAAMPSMHVGWSFLFAITVVAIARSRWRWIIVAHPLLMTYTVVVTGNHYWLDGIIGLIILALGLGLFRGDSPWRVRSRRHAPDDPSDDPSSSRPT</sequence>
<evidence type="ECO:0000256" key="5">
    <source>
        <dbReference type="SAM" id="Phobius"/>
    </source>
</evidence>
<dbReference type="GO" id="GO:0016020">
    <property type="term" value="C:membrane"/>
    <property type="evidence" value="ECO:0007669"/>
    <property type="project" value="UniProtKB-SubCell"/>
</dbReference>
<dbReference type="InterPro" id="IPR036938">
    <property type="entry name" value="PAP2/HPO_sf"/>
</dbReference>
<evidence type="ECO:0000256" key="4">
    <source>
        <dbReference type="ARBA" id="ARBA00023136"/>
    </source>
</evidence>
<keyword evidence="8" id="KW-1185">Reference proteome</keyword>
<feature type="transmembrane region" description="Helical" evidence="5">
    <location>
        <begin position="26"/>
        <end position="43"/>
    </location>
</feature>
<dbReference type="CDD" id="cd03386">
    <property type="entry name" value="PAP2_Aur1_like"/>
    <property type="match status" value="1"/>
</dbReference>
<comment type="subcellular location">
    <subcellularLocation>
        <location evidence="1">Membrane</location>
        <topology evidence="1">Multi-pass membrane protein</topology>
    </subcellularLocation>
</comment>
<reference evidence="7 8" key="1">
    <citation type="submission" date="2019-08" db="EMBL/GenBank/DDBJ databases">
        <title>Actinomadura sp. nov. CYP1-5 isolated from mountain soil.</title>
        <authorList>
            <person name="Songsumanus A."/>
            <person name="Kuncharoen N."/>
            <person name="Kudo T."/>
            <person name="Yuki M."/>
            <person name="Igarashi Y."/>
            <person name="Tanasupawat S."/>
        </authorList>
    </citation>
    <scope>NUCLEOTIDE SEQUENCE [LARGE SCALE GENOMIC DNA]</scope>
    <source>
        <strain evidence="7 8">GKU157</strain>
    </source>
</reference>
<dbReference type="InterPro" id="IPR026841">
    <property type="entry name" value="Aur1/Ipt1"/>
</dbReference>
<dbReference type="Pfam" id="PF14378">
    <property type="entry name" value="PAP2_3"/>
    <property type="match status" value="1"/>
</dbReference>
<evidence type="ECO:0000256" key="2">
    <source>
        <dbReference type="ARBA" id="ARBA00022692"/>
    </source>
</evidence>
<gene>
    <name evidence="7" type="ORF">FXF65_42790</name>
</gene>
<accession>A0A5D0TM82</accession>
<dbReference type="RefSeq" id="WP_148356221.1">
    <property type="nucleotide sequence ID" value="NZ_JBHSBF010000045.1"/>
</dbReference>
<dbReference type="SUPFAM" id="SSF48317">
    <property type="entry name" value="Acid phosphatase/Vanadium-dependent haloperoxidase"/>
    <property type="match status" value="1"/>
</dbReference>
<organism evidence="7 8">
    <name type="scientific">Actinomadura syzygii</name>
    <dbReference type="NCBI Taxonomy" id="1427538"/>
    <lineage>
        <taxon>Bacteria</taxon>
        <taxon>Bacillati</taxon>
        <taxon>Actinomycetota</taxon>
        <taxon>Actinomycetes</taxon>
        <taxon>Streptosporangiales</taxon>
        <taxon>Thermomonosporaceae</taxon>
        <taxon>Actinomadura</taxon>
    </lineage>
</organism>
<evidence type="ECO:0000256" key="3">
    <source>
        <dbReference type="ARBA" id="ARBA00022989"/>
    </source>
</evidence>
<dbReference type="PANTHER" id="PTHR31310:SF7">
    <property type="entry name" value="PA-PHOSPHATASE RELATED-FAMILY PROTEIN DDB_G0268928"/>
    <property type="match status" value="1"/>
</dbReference>
<keyword evidence="3 5" id="KW-1133">Transmembrane helix</keyword>
<evidence type="ECO:0000313" key="7">
    <source>
        <dbReference type="EMBL" id="TYC07391.1"/>
    </source>
</evidence>
<dbReference type="AlphaFoldDB" id="A0A5D0TM82"/>
<evidence type="ECO:0000259" key="6">
    <source>
        <dbReference type="Pfam" id="PF14378"/>
    </source>
</evidence>
<dbReference type="InterPro" id="IPR052185">
    <property type="entry name" value="IPC_Synthase-Related"/>
</dbReference>
<feature type="transmembrane region" description="Helical" evidence="5">
    <location>
        <begin position="224"/>
        <end position="244"/>
    </location>
</feature>
<feature type="transmembrane region" description="Helical" evidence="5">
    <location>
        <begin position="123"/>
        <end position="141"/>
    </location>
</feature>
<evidence type="ECO:0000313" key="8">
    <source>
        <dbReference type="Proteomes" id="UP000322634"/>
    </source>
</evidence>
<feature type="transmembrane region" description="Helical" evidence="5">
    <location>
        <begin position="202"/>
        <end position="218"/>
    </location>
</feature>